<keyword evidence="1" id="KW-0472">Membrane</keyword>
<dbReference type="InterPro" id="IPR014717">
    <property type="entry name" value="Transl_elong_EF1B/ribsomal_bS6"/>
</dbReference>
<dbReference type="InterPro" id="IPR007690">
    <property type="entry name" value="T2SS_GspM"/>
</dbReference>
<name>A0A3B1C146_9ZZZZ</name>
<dbReference type="Gene3D" id="3.30.70.60">
    <property type="match status" value="1"/>
</dbReference>
<dbReference type="AlphaFoldDB" id="A0A3B1C146"/>
<evidence type="ECO:0000313" key="2">
    <source>
        <dbReference type="EMBL" id="VAX17498.1"/>
    </source>
</evidence>
<evidence type="ECO:0000256" key="1">
    <source>
        <dbReference type="SAM" id="Phobius"/>
    </source>
</evidence>
<gene>
    <name evidence="2" type="ORF">MNBD_NITROSPINAE04-954</name>
</gene>
<dbReference type="Pfam" id="PF04612">
    <property type="entry name" value="T2SSM"/>
    <property type="match status" value="1"/>
</dbReference>
<keyword evidence="1" id="KW-0812">Transmembrane</keyword>
<sequence length="178" mass="19863">MAFLKSMSQRESLMTLSAGVFVAVIILWLGVYEPMATRKEVLKRKIKVKSEELLEVSALSGRIVTEKRHLERFESALKKQPEGFSSLARMENLATKAGMRKNITSMSPQASTDIGGYKESSINIKVEKVSLPQLVMFLESMRGSGSILRIKRISIKPKYEDASILDVSMSVASYNTVK</sequence>
<keyword evidence="1" id="KW-1133">Transmembrane helix</keyword>
<organism evidence="2">
    <name type="scientific">hydrothermal vent metagenome</name>
    <dbReference type="NCBI Taxonomy" id="652676"/>
    <lineage>
        <taxon>unclassified sequences</taxon>
        <taxon>metagenomes</taxon>
        <taxon>ecological metagenomes</taxon>
    </lineage>
</organism>
<protein>
    <recommendedName>
        <fullName evidence="3">General secretion pathway protein M</fullName>
    </recommendedName>
</protein>
<evidence type="ECO:0008006" key="3">
    <source>
        <dbReference type="Google" id="ProtNLM"/>
    </source>
</evidence>
<dbReference type="GO" id="GO:0015627">
    <property type="term" value="C:type II protein secretion system complex"/>
    <property type="evidence" value="ECO:0007669"/>
    <property type="project" value="InterPro"/>
</dbReference>
<feature type="transmembrane region" description="Helical" evidence="1">
    <location>
        <begin position="12"/>
        <end position="31"/>
    </location>
</feature>
<dbReference type="EMBL" id="UOGA01000097">
    <property type="protein sequence ID" value="VAX17498.1"/>
    <property type="molecule type" value="Genomic_DNA"/>
</dbReference>
<proteinExistence type="predicted"/>
<dbReference type="GO" id="GO:0015628">
    <property type="term" value="P:protein secretion by the type II secretion system"/>
    <property type="evidence" value="ECO:0007669"/>
    <property type="project" value="InterPro"/>
</dbReference>
<accession>A0A3B1C146</accession>
<reference evidence="2" key="1">
    <citation type="submission" date="2018-06" db="EMBL/GenBank/DDBJ databases">
        <authorList>
            <person name="Zhirakovskaya E."/>
        </authorList>
    </citation>
    <scope>NUCLEOTIDE SEQUENCE</scope>
</reference>